<dbReference type="InterPro" id="IPR007931">
    <property type="entry name" value="TsetseEP"/>
</dbReference>
<evidence type="ECO:0000313" key="4">
    <source>
        <dbReference type="EMBL" id="RLU20256.1"/>
    </source>
</evidence>
<reference evidence="4" key="2">
    <citation type="journal article" date="2018" name="Genome Res.">
        <title>The genomic architecture and molecular evolution of ant odorant receptors.</title>
        <authorList>
            <person name="McKenzie S.K."/>
            <person name="Kronauer D.J.C."/>
        </authorList>
    </citation>
    <scope>NUCLEOTIDE SEQUENCE [LARGE SCALE GENOMIC DNA]</scope>
    <source>
        <strain evidence="4">Clonal line C1</strain>
    </source>
</reference>
<dbReference type="EMBL" id="KK107390">
    <property type="protein sequence ID" value="EZA51408.1"/>
    <property type="molecule type" value="Genomic_DNA"/>
</dbReference>
<dbReference type="OMA" id="NGHTAME"/>
<reference evidence="3 5" key="1">
    <citation type="journal article" date="2014" name="Curr. Biol.">
        <title>The genome of the clonal raider ant Cerapachys biroi.</title>
        <authorList>
            <person name="Oxley P.R."/>
            <person name="Ji L."/>
            <person name="Fetter-Pruneda I."/>
            <person name="McKenzie S.K."/>
            <person name="Li C."/>
            <person name="Hu H."/>
            <person name="Zhang G."/>
            <person name="Kronauer D.J."/>
        </authorList>
    </citation>
    <scope>NUCLEOTIDE SEQUENCE [LARGE SCALE GENOMIC DNA]</scope>
</reference>
<gene>
    <name evidence="4" type="ORF">DMN91_006863</name>
    <name evidence="3" type="ORF">X777_09677</name>
</gene>
<organism evidence="3 5">
    <name type="scientific">Ooceraea biroi</name>
    <name type="common">Clonal raider ant</name>
    <name type="synonym">Cerapachys biroi</name>
    <dbReference type="NCBI Taxonomy" id="2015173"/>
    <lineage>
        <taxon>Eukaryota</taxon>
        <taxon>Metazoa</taxon>
        <taxon>Ecdysozoa</taxon>
        <taxon>Arthropoda</taxon>
        <taxon>Hexapoda</taxon>
        <taxon>Insecta</taxon>
        <taxon>Pterygota</taxon>
        <taxon>Neoptera</taxon>
        <taxon>Endopterygota</taxon>
        <taxon>Hymenoptera</taxon>
        <taxon>Apocrita</taxon>
        <taxon>Aculeata</taxon>
        <taxon>Formicoidea</taxon>
        <taxon>Formicidae</taxon>
        <taxon>Dorylinae</taxon>
        <taxon>Ooceraea</taxon>
    </lineage>
</organism>
<dbReference type="Pfam" id="PF05267">
    <property type="entry name" value="DUF725"/>
    <property type="match status" value="1"/>
</dbReference>
<reference evidence="4" key="3">
    <citation type="submission" date="2018-07" db="EMBL/GenBank/DDBJ databases">
        <authorList>
            <person name="Mckenzie S.K."/>
            <person name="Kronauer D.J.C."/>
        </authorList>
    </citation>
    <scope>NUCLEOTIDE SEQUENCE</scope>
    <source>
        <strain evidence="4">Clonal line C1</strain>
    </source>
</reference>
<evidence type="ECO:0000313" key="5">
    <source>
        <dbReference type="Proteomes" id="UP000053097"/>
    </source>
</evidence>
<evidence type="ECO:0000313" key="3">
    <source>
        <dbReference type="EMBL" id="EZA51408.1"/>
    </source>
</evidence>
<keyword evidence="1" id="KW-0732">Signal</keyword>
<feature type="signal peptide" evidence="1">
    <location>
        <begin position="1"/>
        <end position="19"/>
    </location>
</feature>
<proteinExistence type="predicted"/>
<sequence length="246" mass="27657">MRNVIWVLALLCLIHVSKQDLLDPTANLERLVNLQKKATEFLLNKLVFLDKQTRQNFELKINDIKADTLLNVNKLINEAFENVNSSIEKGKKEGKNVDECYDYAKTNLETKNENANAELEKCIDTANRTISVPLSNVRKVIEQVKTLMNEIDAVIPTCRGESSGIIKLQACVMKNLYVHGKSLKGLNADADMIMKNTLFLYARAITDAKSCTTKLISNTRTFGVDIIVRTDNCVRNAPTDNSTSIY</sequence>
<accession>A0A026W5X5</accession>
<feature type="chain" id="PRO_5033209869" description="Protein TsetseEP domain-containing protein" evidence="1">
    <location>
        <begin position="20"/>
        <end position="246"/>
    </location>
</feature>
<dbReference type="AlphaFoldDB" id="A0A026W5X5"/>
<feature type="domain" description="Protein TsetseEP" evidence="2">
    <location>
        <begin position="98"/>
        <end position="213"/>
    </location>
</feature>
<evidence type="ECO:0000256" key="1">
    <source>
        <dbReference type="SAM" id="SignalP"/>
    </source>
</evidence>
<keyword evidence="5" id="KW-1185">Reference proteome</keyword>
<dbReference type="Proteomes" id="UP000279307">
    <property type="component" value="Chromosome 7"/>
</dbReference>
<dbReference type="OrthoDB" id="7550206at2759"/>
<name>A0A026W5X5_OOCBI</name>
<evidence type="ECO:0000259" key="2">
    <source>
        <dbReference type="Pfam" id="PF05267"/>
    </source>
</evidence>
<dbReference type="Proteomes" id="UP000053097">
    <property type="component" value="Unassembled WGS sequence"/>
</dbReference>
<protein>
    <recommendedName>
        <fullName evidence="2">Protein TsetseEP domain-containing protein</fullName>
    </recommendedName>
</protein>
<dbReference type="EMBL" id="QOIP01000007">
    <property type="protein sequence ID" value="RLU20256.1"/>
    <property type="molecule type" value="Genomic_DNA"/>
</dbReference>